<name>A0ABS4DQC1_9GAMM</name>
<gene>
    <name evidence="3" type="ORF">J7I44_13160</name>
</gene>
<dbReference type="Pfam" id="PF13670">
    <property type="entry name" value="PepSY_2"/>
    <property type="match status" value="2"/>
</dbReference>
<evidence type="ECO:0000313" key="3">
    <source>
        <dbReference type="EMBL" id="MBP1475256.1"/>
    </source>
</evidence>
<dbReference type="EMBL" id="JAGJRS010000025">
    <property type="protein sequence ID" value="MBP1475256.1"/>
    <property type="molecule type" value="Genomic_DNA"/>
</dbReference>
<feature type="signal peptide" evidence="1">
    <location>
        <begin position="1"/>
        <end position="22"/>
    </location>
</feature>
<reference evidence="3 4" key="1">
    <citation type="submission" date="2021-04" db="EMBL/GenBank/DDBJ databases">
        <authorList>
            <person name="Huq M.A."/>
        </authorList>
    </citation>
    <scope>NUCLEOTIDE SEQUENCE [LARGE SCALE GENOMIC DNA]</scope>
    <source>
        <strain evidence="3 4">MAH-13</strain>
    </source>
</reference>
<feature type="chain" id="PRO_5047251349" evidence="1">
    <location>
        <begin position="23"/>
        <end position="140"/>
    </location>
</feature>
<evidence type="ECO:0000256" key="1">
    <source>
        <dbReference type="SAM" id="SignalP"/>
    </source>
</evidence>
<sequence>MKKLASMMTLALAFGASGAVMAQQAMTEAQVRETLIHQGYSDIDDLKFDGGMWRADAESADGNDVSLRIDPKSGKVYPDEKVSHLSADDVRASLATQGYTHVHDVDFDDGVWHAKADDKNDHRVELTIDPASGKVVDSED</sequence>
<dbReference type="Proteomes" id="UP000823790">
    <property type="component" value="Unassembled WGS sequence"/>
</dbReference>
<dbReference type="RefSeq" id="WP_209621641.1">
    <property type="nucleotide sequence ID" value="NZ_JAGJRS010000025.1"/>
</dbReference>
<protein>
    <submittedName>
        <fullName evidence="3">PepSY domain-containing protein</fullName>
    </submittedName>
</protein>
<keyword evidence="4" id="KW-1185">Reference proteome</keyword>
<dbReference type="InterPro" id="IPR025711">
    <property type="entry name" value="PepSY"/>
</dbReference>
<accession>A0ABS4DQC1</accession>
<proteinExistence type="predicted"/>
<evidence type="ECO:0000313" key="4">
    <source>
        <dbReference type="Proteomes" id="UP000823790"/>
    </source>
</evidence>
<evidence type="ECO:0000259" key="2">
    <source>
        <dbReference type="Pfam" id="PF13670"/>
    </source>
</evidence>
<organism evidence="3 4">
    <name type="scientific">Frateuria flava</name>
    <dbReference type="NCBI Taxonomy" id="2821489"/>
    <lineage>
        <taxon>Bacteria</taxon>
        <taxon>Pseudomonadati</taxon>
        <taxon>Pseudomonadota</taxon>
        <taxon>Gammaproteobacteria</taxon>
        <taxon>Lysobacterales</taxon>
        <taxon>Rhodanobacteraceae</taxon>
        <taxon>Frateuria</taxon>
    </lineage>
</organism>
<feature type="domain" description="PepSY" evidence="2">
    <location>
        <begin position="84"/>
        <end position="139"/>
    </location>
</feature>
<feature type="domain" description="PepSY" evidence="2">
    <location>
        <begin position="8"/>
        <end position="77"/>
    </location>
</feature>
<comment type="caution">
    <text evidence="3">The sequence shown here is derived from an EMBL/GenBank/DDBJ whole genome shotgun (WGS) entry which is preliminary data.</text>
</comment>
<keyword evidence="1" id="KW-0732">Signal</keyword>